<sequence>MSTAGGPGTGFRQGPVTLACEIDAKPAGHLGFLRVWSQARTSGSTQQVLDAFLAGQQHITERHNRRTTAGVLPAVETTYLVADGEQNTAKRERALAVATPHGVILLHLGGLDTTEHAKMLPAFVLARRALTALTS</sequence>
<proteinExistence type="predicted"/>
<evidence type="ECO:0008006" key="3">
    <source>
        <dbReference type="Google" id="ProtNLM"/>
    </source>
</evidence>
<organism evidence="1 2">
    <name type="scientific">Streptomyces turgidiscabies</name>
    <dbReference type="NCBI Taxonomy" id="85558"/>
    <lineage>
        <taxon>Bacteria</taxon>
        <taxon>Bacillati</taxon>
        <taxon>Actinomycetota</taxon>
        <taxon>Actinomycetes</taxon>
        <taxon>Kitasatosporales</taxon>
        <taxon>Streptomycetaceae</taxon>
        <taxon>Streptomyces</taxon>
    </lineage>
</organism>
<evidence type="ECO:0000313" key="1">
    <source>
        <dbReference type="EMBL" id="MDQ0933374.1"/>
    </source>
</evidence>
<evidence type="ECO:0000313" key="2">
    <source>
        <dbReference type="Proteomes" id="UP001223072"/>
    </source>
</evidence>
<dbReference type="Proteomes" id="UP001223072">
    <property type="component" value="Unassembled WGS sequence"/>
</dbReference>
<dbReference type="EMBL" id="JAUSZS010000004">
    <property type="protein sequence ID" value="MDQ0933374.1"/>
    <property type="molecule type" value="Genomic_DNA"/>
</dbReference>
<dbReference type="InterPro" id="IPR044058">
    <property type="entry name" value="Lipoprotein_23"/>
</dbReference>
<protein>
    <recommendedName>
        <fullName evidence="3">Transposase</fullName>
    </recommendedName>
</protein>
<reference evidence="1 2" key="1">
    <citation type="submission" date="2023-07" db="EMBL/GenBank/DDBJ databases">
        <title>Comparative genomics of wheat-associated soil bacteria to identify genetic determinants of phenazine resistance.</title>
        <authorList>
            <person name="Mouncey N."/>
        </authorList>
    </citation>
    <scope>NUCLEOTIDE SEQUENCE [LARGE SCALE GENOMIC DNA]</scope>
    <source>
        <strain evidence="1 2">W2I16</strain>
    </source>
</reference>
<gene>
    <name evidence="1" type="ORF">QFZ49_003314</name>
</gene>
<keyword evidence="2" id="KW-1185">Reference proteome</keyword>
<name>A0ABU0RN28_9ACTN</name>
<accession>A0ABU0RN28</accession>
<comment type="caution">
    <text evidence="1">The sequence shown here is derived from an EMBL/GenBank/DDBJ whole genome shotgun (WGS) entry which is preliminary data.</text>
</comment>
<dbReference type="Pfam" id="PF18966">
    <property type="entry name" value="Lipoprotein_23"/>
    <property type="match status" value="1"/>
</dbReference>